<dbReference type="GeneID" id="37224270"/>
<dbReference type="CDD" id="cd06532">
    <property type="entry name" value="Glyco_transf_25"/>
    <property type="match status" value="1"/>
</dbReference>
<evidence type="ECO:0000313" key="5">
    <source>
        <dbReference type="EMBL" id="RAL01401.1"/>
    </source>
</evidence>
<dbReference type="Proteomes" id="UP000249402">
    <property type="component" value="Unassembled WGS sequence"/>
</dbReference>
<keyword evidence="3" id="KW-0808">Transferase</keyword>
<organism evidence="5 6">
    <name type="scientific">Aspergillus ibericus CBS 121593</name>
    <dbReference type="NCBI Taxonomy" id="1448316"/>
    <lineage>
        <taxon>Eukaryota</taxon>
        <taxon>Fungi</taxon>
        <taxon>Dikarya</taxon>
        <taxon>Ascomycota</taxon>
        <taxon>Pezizomycotina</taxon>
        <taxon>Eurotiomycetes</taxon>
        <taxon>Eurotiomycetidae</taxon>
        <taxon>Eurotiales</taxon>
        <taxon>Aspergillaceae</taxon>
        <taxon>Aspergillus</taxon>
        <taxon>Aspergillus subgen. Circumdati</taxon>
    </lineage>
</organism>
<evidence type="ECO:0000256" key="4">
    <source>
        <dbReference type="SAM" id="Phobius"/>
    </source>
</evidence>
<evidence type="ECO:0008006" key="7">
    <source>
        <dbReference type="Google" id="ProtNLM"/>
    </source>
</evidence>
<gene>
    <name evidence="5" type="ORF">BO80DRAFT_424945</name>
</gene>
<dbReference type="InterPro" id="IPR002654">
    <property type="entry name" value="Glyco_trans_25"/>
</dbReference>
<dbReference type="PANTHER" id="PTHR10730">
    <property type="entry name" value="PROCOLLAGEN-LYSINE,2-OXOGLUTARATE 5-DIOXYGENASE/GLYCOSYLTRANSFERASE 25 FAMILY MEMBER"/>
    <property type="match status" value="1"/>
</dbReference>
<keyword evidence="4" id="KW-0472">Membrane</keyword>
<protein>
    <recommendedName>
        <fullName evidence="7">LPS glycosyltransferase</fullName>
    </recommendedName>
</protein>
<dbReference type="InterPro" id="IPR050757">
    <property type="entry name" value="Collagen_mod_GT25"/>
</dbReference>
<evidence type="ECO:0000256" key="2">
    <source>
        <dbReference type="ARBA" id="ARBA00022676"/>
    </source>
</evidence>
<keyword evidence="4" id="KW-1133">Transmembrane helix</keyword>
<dbReference type="AlphaFoldDB" id="A0A395H0Q0"/>
<accession>A0A395H0Q0</accession>
<feature type="transmembrane region" description="Helical" evidence="4">
    <location>
        <begin position="28"/>
        <end position="45"/>
    </location>
</feature>
<dbReference type="GO" id="GO:0016740">
    <property type="term" value="F:transferase activity"/>
    <property type="evidence" value="ECO:0007669"/>
    <property type="project" value="UniProtKB-KW"/>
</dbReference>
<dbReference type="PANTHER" id="PTHR10730:SF53">
    <property type="entry name" value="GLYCOSYLTRANSFERASE 25 FAMILY MEMBER"/>
    <property type="match status" value="1"/>
</dbReference>
<reference evidence="5 6" key="1">
    <citation type="submission" date="2018-02" db="EMBL/GenBank/DDBJ databases">
        <title>The genomes of Aspergillus section Nigri reveals drivers in fungal speciation.</title>
        <authorList>
            <consortium name="DOE Joint Genome Institute"/>
            <person name="Vesth T.C."/>
            <person name="Nybo J."/>
            <person name="Theobald S."/>
            <person name="Brandl J."/>
            <person name="Frisvad J.C."/>
            <person name="Nielsen K.F."/>
            <person name="Lyhne E.K."/>
            <person name="Kogle M.E."/>
            <person name="Kuo A."/>
            <person name="Riley R."/>
            <person name="Clum A."/>
            <person name="Nolan M."/>
            <person name="Lipzen A."/>
            <person name="Salamov A."/>
            <person name="Henrissat B."/>
            <person name="Wiebenga A."/>
            <person name="De vries R.P."/>
            <person name="Grigoriev I.V."/>
            <person name="Mortensen U.H."/>
            <person name="Andersen M.R."/>
            <person name="Baker S.E."/>
        </authorList>
    </citation>
    <scope>NUCLEOTIDE SEQUENCE [LARGE SCALE GENOMIC DNA]</scope>
    <source>
        <strain evidence="5 6">CBS 121593</strain>
    </source>
</reference>
<dbReference type="OrthoDB" id="47375at2759"/>
<name>A0A395H0Q0_9EURO</name>
<evidence type="ECO:0000313" key="6">
    <source>
        <dbReference type="Proteomes" id="UP000249402"/>
    </source>
</evidence>
<proteinExistence type="inferred from homology"/>
<evidence type="ECO:0000256" key="3">
    <source>
        <dbReference type="ARBA" id="ARBA00022679"/>
    </source>
</evidence>
<keyword evidence="6" id="KW-1185">Reference proteome</keyword>
<keyword evidence="4" id="KW-0812">Transmembrane</keyword>
<dbReference type="VEuPathDB" id="FungiDB:BO80DRAFT_424945"/>
<dbReference type="RefSeq" id="XP_025575728.1">
    <property type="nucleotide sequence ID" value="XM_025719405.1"/>
</dbReference>
<dbReference type="EMBL" id="KZ824436">
    <property type="protein sequence ID" value="RAL01401.1"/>
    <property type="molecule type" value="Genomic_DNA"/>
</dbReference>
<keyword evidence="2" id="KW-0328">Glycosyltransferase</keyword>
<evidence type="ECO:0000256" key="1">
    <source>
        <dbReference type="ARBA" id="ARBA00006721"/>
    </source>
</evidence>
<sequence>MSSTTWTSFCPAQLSMALSTPQKRFGRLLLYVVGVIVILLVLWPLPYARATVRKGAGGSRTQLDAIRNETLGVGKIFAISLPSRVDKRDNLVLGSSVSDFHIDWIDGVTPDELNPKAYPYNWNYDHKPTEYAARRAHVNALQRIVRERLGSAIVMEDDVDWDVTIKTQLQSFAFAVRALQGVTQKATDSPYGDDWDIIWLGHCGVECRTDVPLFMSSNDPTVLPPHHFLPYWRDPPPMAIPDHSRLACAVHDAVCSIVYAVSYRGAQKILAALSVNPGGLAEQIDIGAQFDVSLGRMCGNGYLRCFAAYPSLTGGYQPAGPFSKASDIHDEGQDVHPASSNGVMYSTMLNINRILTGDKTVTATWDDAPIPVVNPVNISAVGGALLLLGEEGAYTLTDVDP</sequence>
<comment type="similarity">
    <text evidence="1">Belongs to the glycosyltransferase 25 family.</text>
</comment>